<feature type="transmembrane region" description="Helical" evidence="2">
    <location>
        <begin position="697"/>
        <end position="720"/>
    </location>
</feature>
<dbReference type="GeneID" id="83609101"/>
<feature type="transmembrane region" description="Helical" evidence="2">
    <location>
        <begin position="471"/>
        <end position="490"/>
    </location>
</feature>
<reference evidence="3 4" key="1">
    <citation type="submission" date="2023-02" db="EMBL/GenBank/DDBJ databases">
        <title>Defining the Infant Male Urobiome and Moving Towards Mechanisms in Urobiome Research.</title>
        <authorList>
            <person name="Reasoner S."/>
            <person name="Flores V."/>
            <person name="Van Horn G."/>
            <person name="Morales G."/>
            <person name="Peard L."/>
            <person name="Abelson B."/>
            <person name="Manuel C."/>
            <person name="Lee J."/>
            <person name="Baker B."/>
            <person name="Williams T."/>
            <person name="Schmitz J."/>
            <person name="Clayton D."/>
            <person name="Hadjifrangiskou M."/>
        </authorList>
    </citation>
    <scope>NUCLEOTIDE SEQUENCE [LARGE SCALE GENOMIC DNA]</scope>
    <source>
        <strain evidence="3 4">AS1053</strain>
    </source>
</reference>
<dbReference type="EMBL" id="JARBHI010000017">
    <property type="protein sequence ID" value="MDE1656882.1"/>
    <property type="molecule type" value="Genomic_DNA"/>
</dbReference>
<evidence type="ECO:0000313" key="3">
    <source>
        <dbReference type="EMBL" id="MDE1656882.1"/>
    </source>
</evidence>
<dbReference type="RefSeq" id="WP_274734255.1">
    <property type="nucleotide sequence ID" value="NZ_CAMXYX010000015.1"/>
</dbReference>
<keyword evidence="2" id="KW-0472">Membrane</keyword>
<feature type="transmembrane region" description="Helical" evidence="2">
    <location>
        <begin position="444"/>
        <end position="465"/>
    </location>
</feature>
<accession>A0ABT5VA87</accession>
<evidence type="ECO:0000256" key="1">
    <source>
        <dbReference type="SAM" id="MobiDB-lite"/>
    </source>
</evidence>
<protein>
    <submittedName>
        <fullName evidence="3">Uncharacterized protein</fullName>
    </submittedName>
</protein>
<feature type="transmembrane region" description="Helical" evidence="2">
    <location>
        <begin position="767"/>
        <end position="787"/>
    </location>
</feature>
<keyword evidence="2" id="KW-1133">Transmembrane helix</keyword>
<feature type="transmembrane region" description="Helical" evidence="2">
    <location>
        <begin position="510"/>
        <end position="534"/>
    </location>
</feature>
<gene>
    <name evidence="3" type="ORF">PWJ81_07340</name>
</gene>
<sequence length="812" mass="82432">MRNSHGDSRGGRAARLGILASIFAAVAMVLGFALGGVPASARSMSLPGAQGTPAVQRGSAAWGAPDQARPTVIIGVAGLRWADLSAESTPRLSAALASSGRGGAGDRISGAESLGVESPGAESAGVENMGVENVGGYGAALANISVRTAAPTTCAADGWVSLGAGARAAITPAANRCAALESLVSQDGTVRDAEQLGEESSAAHYPVVMGALAQGVVPEQVLAVGPGAALALNRQGESRIAYRALAEFLADDSVLEGRELTVIDAGSVDAGGAEVGNAGAGNIASLDERLGEIIGLVTARHPRARIVITAVADRAERAELGFFALLEPYGSTTLARSTTTRTAGLVQLIDLAPSVVAWHTGTPAPLTVDNGGSTTLAAVSATLHGQALRADLTARLSPQFYLLLAGLGLVCFAVIAVHLVHFSRFPPATVAAARQARPTGFAQLLAWLAALPVSALLIGIIPWWAFSRPLLGWWSSLAVLAALLATWALAGPRRHAPAGAQWIAAPLARLGTLSATVIAVDILVSTFGGGYSLANTSVMGSLPTVAGRFFGFNNSVFAIFAVGALAAAATLAARIRGTRSTATYANRSTRMAGFAVLALGICAIALDGLPAFGADAGGPPALTLGFAYLTWHTWGRRWTWWHTALAAIAGVAVSAGMAMLDRAVGSTSHLGNFVGRVEHGGAGAVVARKLSQAFFGLPPLVAGALGAALLAGVCVVVWLVTSGRWDLRARPATAQLYACVAEHPHLTAAAAASFLVLGYASLINDSGLVILGVGIALLAPTFALGLMRAGENIEVYSAAENPQELQEKPAGR</sequence>
<organism evidence="3 4">
    <name type="scientific">Actinotignum sanguinis</name>
    <dbReference type="NCBI Taxonomy" id="1445614"/>
    <lineage>
        <taxon>Bacteria</taxon>
        <taxon>Bacillati</taxon>
        <taxon>Actinomycetota</taxon>
        <taxon>Actinomycetes</taxon>
        <taxon>Actinomycetales</taxon>
        <taxon>Actinomycetaceae</taxon>
        <taxon>Actinotignum</taxon>
    </lineage>
</organism>
<feature type="transmembrane region" description="Helical" evidence="2">
    <location>
        <begin position="638"/>
        <end position="660"/>
    </location>
</feature>
<comment type="caution">
    <text evidence="3">The sequence shown here is derived from an EMBL/GenBank/DDBJ whole genome shotgun (WGS) entry which is preliminary data.</text>
</comment>
<name>A0ABT5VA87_9ACTO</name>
<dbReference type="Proteomes" id="UP001219297">
    <property type="component" value="Unassembled WGS sequence"/>
</dbReference>
<feature type="transmembrane region" description="Helical" evidence="2">
    <location>
        <begin position="400"/>
        <end position="423"/>
    </location>
</feature>
<evidence type="ECO:0000256" key="2">
    <source>
        <dbReference type="SAM" id="Phobius"/>
    </source>
</evidence>
<feature type="region of interest" description="Disordered" evidence="1">
    <location>
        <begin position="96"/>
        <end position="126"/>
    </location>
</feature>
<evidence type="ECO:0000313" key="4">
    <source>
        <dbReference type="Proteomes" id="UP001219297"/>
    </source>
</evidence>
<feature type="transmembrane region" description="Helical" evidence="2">
    <location>
        <begin position="594"/>
        <end position="614"/>
    </location>
</feature>
<keyword evidence="2" id="KW-0812">Transmembrane</keyword>
<feature type="transmembrane region" description="Helical" evidence="2">
    <location>
        <begin position="554"/>
        <end position="573"/>
    </location>
</feature>
<proteinExistence type="predicted"/>
<keyword evidence="4" id="KW-1185">Reference proteome</keyword>
<feature type="transmembrane region" description="Helical" evidence="2">
    <location>
        <begin position="16"/>
        <end position="37"/>
    </location>
</feature>